<accession>A0A4R1AWX4</accession>
<dbReference type="Proteomes" id="UP000293846">
    <property type="component" value="Unassembled WGS sequence"/>
</dbReference>
<keyword evidence="1" id="KW-0472">Membrane</keyword>
<keyword evidence="1" id="KW-0812">Transmembrane</keyword>
<dbReference type="AlphaFoldDB" id="A0A4R1AWX4"/>
<dbReference type="InterPro" id="IPR018695">
    <property type="entry name" value="DUF2194"/>
</dbReference>
<reference evidence="2 3" key="1">
    <citation type="submission" date="2019-03" db="EMBL/GenBank/DDBJ databases">
        <authorList>
            <person name="Jensen L."/>
            <person name="Storgaard J."/>
            <person name="Sulaj E."/>
            <person name="Schramm A."/>
            <person name="Marshall I.P.G."/>
        </authorList>
    </citation>
    <scope>NUCLEOTIDE SEQUENCE [LARGE SCALE GENOMIC DNA]</scope>
    <source>
        <strain evidence="2 3">2017H2G3</strain>
    </source>
</reference>
<dbReference type="OrthoDB" id="9761886at2"/>
<dbReference type="InterPro" id="IPR011330">
    <property type="entry name" value="Glyco_hydro/deAcase_b/a-brl"/>
</dbReference>
<evidence type="ECO:0000313" key="2">
    <source>
        <dbReference type="EMBL" id="TCJ02760.1"/>
    </source>
</evidence>
<protein>
    <submittedName>
        <fullName evidence="2">DUF2194 domain-containing protein</fullName>
    </submittedName>
</protein>
<dbReference type="GO" id="GO:0005975">
    <property type="term" value="P:carbohydrate metabolic process"/>
    <property type="evidence" value="ECO:0007669"/>
    <property type="project" value="InterPro"/>
</dbReference>
<proteinExistence type="predicted"/>
<keyword evidence="1" id="KW-1133">Transmembrane helix</keyword>
<feature type="transmembrane region" description="Helical" evidence="1">
    <location>
        <begin position="15"/>
        <end position="38"/>
    </location>
</feature>
<comment type="caution">
    <text evidence="2">The sequence shown here is derived from an EMBL/GenBank/DDBJ whole genome shotgun (WGS) entry which is preliminary data.</text>
</comment>
<dbReference type="EMBL" id="SJTH01000027">
    <property type="protein sequence ID" value="TCJ02760.1"/>
    <property type="molecule type" value="Genomic_DNA"/>
</dbReference>
<dbReference type="CDD" id="cd10924">
    <property type="entry name" value="CE4_COG4878"/>
    <property type="match status" value="1"/>
</dbReference>
<gene>
    <name evidence="2" type="ORF">E0Y62_17845</name>
</gene>
<keyword evidence="3" id="KW-1185">Reference proteome</keyword>
<evidence type="ECO:0000313" key="3">
    <source>
        <dbReference type="Proteomes" id="UP000293846"/>
    </source>
</evidence>
<organism evidence="2 3">
    <name type="scientific">Cytobacillus praedii</name>
    <dbReference type="NCBI Taxonomy" id="1742358"/>
    <lineage>
        <taxon>Bacteria</taxon>
        <taxon>Bacillati</taxon>
        <taxon>Bacillota</taxon>
        <taxon>Bacilli</taxon>
        <taxon>Bacillales</taxon>
        <taxon>Bacillaceae</taxon>
        <taxon>Cytobacillus</taxon>
    </lineage>
</organism>
<sequence>MVGQMDYKFKLGKSIYLVIMFVLIIGLFLGIFNSNYILKYLPNKTVIGVNDGESSITRLSDDTLKGLNEDEYLILYNEEDSSSIQLKENILQTLAYMKKKAKAVTIADVTDTFDQYKNVVITFEEVSALPNIPVLEEYTAKGGSVFFAIRPEIKNSLYNLYRKLGIYEIGEFITPNGLKLTSNLLIKQDQMVMKKGEIPDNSSLSVGLDDRSIVYAESIDHIPLLWDTTYKKGKFMVFNGTMLETRENRGLITGAFSLLNEDFIYPIMDMKVVYIDDFPAPIPEGKNKIIYEEYRRDTPSFYQDIWWPEMQKLAAKYDVKYTGLVIQSYDDKVTPPFKKEDQNRNSFVQFGRELLKMGGEIGIHGYNHQSLTVNAKAVEDLGYHAWKNQEDMETSLNTVENYVREIFPNYEIKTYVPPSNRIDHVGEAALRNAIPSISVLSSMYIPDSVNYTTVHEFDQGETFIHFPRITSGYEYTKKKKWAMANAVTSLGVFSHFIHPDDILDDDRSSKKKWSRLGKEYNRFMREVHTDYPWLSSMTARNAGEQLTNYKQADVYIDEKKDRLSVQIDKFPGEMHFILRTKKKIGKLTNCEVEKIDEGVYFVKAKKASIELGLVE</sequence>
<name>A0A4R1AWX4_9BACI</name>
<dbReference type="Gene3D" id="3.20.20.370">
    <property type="entry name" value="Glycoside hydrolase/deacetylase"/>
    <property type="match status" value="1"/>
</dbReference>
<evidence type="ECO:0000256" key="1">
    <source>
        <dbReference type="SAM" id="Phobius"/>
    </source>
</evidence>
<dbReference type="SUPFAM" id="SSF88713">
    <property type="entry name" value="Glycoside hydrolase/deacetylase"/>
    <property type="match status" value="1"/>
</dbReference>
<dbReference type="STRING" id="1742358.GCA_001439605_00031"/>
<dbReference type="Pfam" id="PF09960">
    <property type="entry name" value="DUF2194"/>
    <property type="match status" value="2"/>
</dbReference>